<proteinExistence type="predicted"/>
<organism evidence="2 3">
    <name type="scientific">Burkholderia contaminans</name>
    <dbReference type="NCBI Taxonomy" id="488447"/>
    <lineage>
        <taxon>Bacteria</taxon>
        <taxon>Pseudomonadati</taxon>
        <taxon>Pseudomonadota</taxon>
        <taxon>Betaproteobacteria</taxon>
        <taxon>Burkholderiales</taxon>
        <taxon>Burkholderiaceae</taxon>
        <taxon>Burkholderia</taxon>
        <taxon>Burkholderia cepacia complex</taxon>
    </lineage>
</organism>
<evidence type="ECO:0000313" key="2">
    <source>
        <dbReference type="EMBL" id="POZ81581.1"/>
    </source>
</evidence>
<reference evidence="2 3" key="1">
    <citation type="submission" date="2018-01" db="EMBL/GenBank/DDBJ databases">
        <title>Successful Treatment of Persistent Burkholderia cepacia Bacteremia with Ceftazidime-Avibactam.</title>
        <authorList>
            <person name="Tamma P."/>
            <person name="Fan Y."/>
            <person name="Bergman Y."/>
            <person name="Sick-Samuels A."/>
            <person name="Hsu A."/>
            <person name="Timp W."/>
            <person name="Simner P."/>
        </authorList>
    </citation>
    <scope>NUCLEOTIDE SEQUENCE [LARGE SCALE GENOMIC DNA]</scope>
    <source>
        <strain evidence="2 3">170816</strain>
    </source>
</reference>
<feature type="compositionally biased region" description="Basic and acidic residues" evidence="1">
    <location>
        <begin position="144"/>
        <end position="162"/>
    </location>
</feature>
<accession>A0A2S5DR58</accession>
<name>A0A2S5DR58_9BURK</name>
<dbReference type="EMBL" id="PQVP01000002">
    <property type="protein sequence ID" value="POZ81581.1"/>
    <property type="molecule type" value="Genomic_DNA"/>
</dbReference>
<evidence type="ECO:0000313" key="3">
    <source>
        <dbReference type="Proteomes" id="UP000238655"/>
    </source>
</evidence>
<gene>
    <name evidence="2" type="ORF">C3743_14720</name>
</gene>
<dbReference type="RefSeq" id="WP_105749860.1">
    <property type="nucleotide sequence ID" value="NZ_CM009575.1"/>
</dbReference>
<sequence>MAGWFALYVEKTGGLYFEHWPMAGVYCAASKQGGPVDIVFRCYQLTAEQCVTDFKQRGDSLPPEIIDKRRRRRRPAEADLPRDVHRALRAHADRVGDVACNASTSSASRAITKCRSWSRAEEDPEQWIGVGATAESDFYRARIREPDAPVGLNDRRGRGADPRRRRGPRR</sequence>
<dbReference type="Proteomes" id="UP000238655">
    <property type="component" value="Chromosome 1"/>
</dbReference>
<feature type="region of interest" description="Disordered" evidence="1">
    <location>
        <begin position="144"/>
        <end position="170"/>
    </location>
</feature>
<evidence type="ECO:0000256" key="1">
    <source>
        <dbReference type="SAM" id="MobiDB-lite"/>
    </source>
</evidence>
<dbReference type="AlphaFoldDB" id="A0A2S5DR58"/>
<protein>
    <submittedName>
        <fullName evidence="2">Uncharacterized protein</fullName>
    </submittedName>
</protein>
<comment type="caution">
    <text evidence="2">The sequence shown here is derived from an EMBL/GenBank/DDBJ whole genome shotgun (WGS) entry which is preliminary data.</text>
</comment>